<reference evidence="2" key="1">
    <citation type="submission" date="2022-11" db="EMBL/GenBank/DDBJ databases">
        <title>Minimal conservation of predation-associated metabolite biosynthetic gene clusters underscores biosynthetic potential of Myxococcota including descriptions for ten novel species: Archangium lansinium sp. nov., Myxococcus landrumus sp. nov., Nannocystis bai.</title>
        <authorList>
            <person name="Ahearne A."/>
            <person name="Stevens C."/>
            <person name="Phillips K."/>
        </authorList>
    </citation>
    <scope>NUCLEOTIDE SEQUENCE</scope>
    <source>
        <strain evidence="2">Na p29</strain>
    </source>
</reference>
<evidence type="ECO:0000313" key="2">
    <source>
        <dbReference type="EMBL" id="MCY1012008.1"/>
    </source>
</evidence>
<feature type="region of interest" description="Disordered" evidence="1">
    <location>
        <begin position="1"/>
        <end position="34"/>
    </location>
</feature>
<name>A0A9X3EX57_9BACT</name>
<proteinExistence type="predicted"/>
<dbReference type="Proteomes" id="UP001150924">
    <property type="component" value="Unassembled WGS sequence"/>
</dbReference>
<accession>A0A9X3EX57</accession>
<protein>
    <submittedName>
        <fullName evidence="2">Uncharacterized protein</fullName>
    </submittedName>
</protein>
<feature type="compositionally biased region" description="Basic and acidic residues" evidence="1">
    <location>
        <begin position="15"/>
        <end position="31"/>
    </location>
</feature>
<feature type="compositionally biased region" description="Low complexity" evidence="1">
    <location>
        <begin position="1"/>
        <end position="14"/>
    </location>
</feature>
<keyword evidence="3" id="KW-1185">Reference proteome</keyword>
<comment type="caution">
    <text evidence="2">The sequence shown here is derived from an EMBL/GenBank/DDBJ whole genome shotgun (WGS) entry which is preliminary data.</text>
</comment>
<dbReference type="AlphaFoldDB" id="A0A9X3EX57"/>
<organism evidence="2 3">
    <name type="scientific">Nannocystis pusilla</name>
    <dbReference type="NCBI Taxonomy" id="889268"/>
    <lineage>
        <taxon>Bacteria</taxon>
        <taxon>Pseudomonadati</taxon>
        <taxon>Myxococcota</taxon>
        <taxon>Polyangia</taxon>
        <taxon>Nannocystales</taxon>
        <taxon>Nannocystaceae</taxon>
        <taxon>Nannocystis</taxon>
    </lineage>
</organism>
<sequence>MASARATAASTPATGERRTPKWRPGKVEDMSRSIATGKVTPARVAASDRKGSCCGSSTIRQISAPPAIAVHARSRSWRSTVG</sequence>
<gene>
    <name evidence="2" type="ORF">OV079_41985</name>
</gene>
<dbReference type="EMBL" id="JAPNKE010000002">
    <property type="protein sequence ID" value="MCY1012008.1"/>
    <property type="molecule type" value="Genomic_DNA"/>
</dbReference>
<evidence type="ECO:0000256" key="1">
    <source>
        <dbReference type="SAM" id="MobiDB-lite"/>
    </source>
</evidence>
<evidence type="ECO:0000313" key="3">
    <source>
        <dbReference type="Proteomes" id="UP001150924"/>
    </source>
</evidence>